<dbReference type="InterPro" id="IPR049323">
    <property type="entry name" value="CARP1_FYVE"/>
</dbReference>
<evidence type="ECO:0000256" key="6">
    <source>
        <dbReference type="ARBA" id="ARBA00004906"/>
    </source>
</evidence>
<dbReference type="GO" id="GO:1901981">
    <property type="term" value="F:phosphatidylinositol phosphate binding"/>
    <property type="evidence" value="ECO:0007669"/>
    <property type="project" value="Ensembl"/>
</dbReference>
<keyword evidence="8" id="KW-1003">Cell membrane</keyword>
<evidence type="ECO:0000256" key="12">
    <source>
        <dbReference type="ARBA" id="ARBA00022703"/>
    </source>
</evidence>
<dbReference type="InterPro" id="IPR013083">
    <property type="entry name" value="Znf_RING/FYVE/PHD"/>
</dbReference>
<dbReference type="GO" id="GO:2000374">
    <property type="term" value="P:regulation of oxygen metabolic process"/>
    <property type="evidence" value="ECO:0007669"/>
    <property type="project" value="Ensembl"/>
</dbReference>
<name>A0A8C5VYV9_MICMU</name>
<dbReference type="CDD" id="cd15769">
    <property type="entry name" value="FYVE_CARP1"/>
    <property type="match status" value="1"/>
</dbReference>
<dbReference type="GO" id="GO:0031625">
    <property type="term" value="F:ubiquitin protein ligase binding"/>
    <property type="evidence" value="ECO:0007669"/>
    <property type="project" value="Ensembl"/>
</dbReference>
<evidence type="ECO:0000259" key="19">
    <source>
        <dbReference type="Pfam" id="PF21272"/>
    </source>
</evidence>
<comment type="catalytic activity">
    <reaction evidence="1">
        <text>S-ubiquitinyl-[E2 ubiquitin-conjugating enzyme]-L-cysteine + [acceptor protein]-L-lysine = [E2 ubiquitin-conjugating enzyme]-L-cysteine + N(6)-ubiquitinyl-[acceptor protein]-L-lysine.</text>
        <dbReference type="EC" id="2.3.2.27"/>
    </reaction>
</comment>
<dbReference type="FunFam" id="1.10.720.140:FF:000001">
    <property type="entry name" value="E3 ubiquitin-protein ligase RNF34 isoform X1"/>
    <property type="match status" value="1"/>
</dbReference>
<keyword evidence="12" id="KW-0053">Apoptosis</keyword>
<dbReference type="GO" id="GO:0070936">
    <property type="term" value="P:protein K48-linked ubiquitination"/>
    <property type="evidence" value="ECO:0007669"/>
    <property type="project" value="Ensembl"/>
</dbReference>
<keyword evidence="16" id="KW-0472">Membrane</keyword>
<dbReference type="PANTHER" id="PTHR14879:SF3">
    <property type="entry name" value="E3 UBIQUITIN-PROTEIN LIGASE RNF34"/>
    <property type="match status" value="1"/>
</dbReference>
<dbReference type="Gene3D" id="1.10.720.30">
    <property type="entry name" value="SAP domain"/>
    <property type="match status" value="1"/>
</dbReference>
<dbReference type="GO" id="GO:1901797">
    <property type="term" value="P:negative regulation of signal transduction by p53 class mediator"/>
    <property type="evidence" value="ECO:0007669"/>
    <property type="project" value="Ensembl"/>
</dbReference>
<dbReference type="InterPro" id="IPR051728">
    <property type="entry name" value="RING-FYVE_E3_ubiquitin-ligase"/>
</dbReference>
<dbReference type="GO" id="GO:1902042">
    <property type="term" value="P:negative regulation of extrinsic apoptotic signaling pathway via death domain receptors"/>
    <property type="evidence" value="ECO:0007669"/>
    <property type="project" value="Ensembl"/>
</dbReference>
<dbReference type="GO" id="GO:0061630">
    <property type="term" value="F:ubiquitin protein ligase activity"/>
    <property type="evidence" value="ECO:0007669"/>
    <property type="project" value="UniProtKB-EC"/>
</dbReference>
<dbReference type="GO" id="GO:0043161">
    <property type="term" value="P:proteasome-mediated ubiquitin-dependent protein catabolic process"/>
    <property type="evidence" value="ECO:0007669"/>
    <property type="project" value="Ensembl"/>
</dbReference>
<dbReference type="GO" id="GO:0070417">
    <property type="term" value="P:cellular response to cold"/>
    <property type="evidence" value="ECO:0007669"/>
    <property type="project" value="Ensembl"/>
</dbReference>
<dbReference type="SUPFAM" id="SSF57903">
    <property type="entry name" value="FYVE/PHD zinc finger"/>
    <property type="match status" value="1"/>
</dbReference>
<keyword evidence="13" id="KW-0677">Repeat</keyword>
<evidence type="ECO:0000256" key="5">
    <source>
        <dbReference type="ARBA" id="ARBA00004514"/>
    </source>
</evidence>
<keyword evidence="23" id="KW-1185">Reference proteome</keyword>
<reference evidence="22" key="3">
    <citation type="submission" date="2025-09" db="UniProtKB">
        <authorList>
            <consortium name="Ensembl"/>
        </authorList>
    </citation>
    <scope>IDENTIFICATION</scope>
</reference>
<accession>A0A8C5VYV9</accession>
<dbReference type="Ensembl" id="ENSMICT00000040454.2">
    <property type="protein sequence ID" value="ENSMICP00000030110.1"/>
    <property type="gene ID" value="ENSMICG00000015566.3"/>
</dbReference>
<dbReference type="GO" id="GO:0016607">
    <property type="term" value="C:nuclear speck"/>
    <property type="evidence" value="ECO:0007669"/>
    <property type="project" value="UniProtKB-SubCell"/>
</dbReference>
<feature type="region of interest" description="Disordered" evidence="18">
    <location>
        <begin position="212"/>
        <end position="253"/>
    </location>
</feature>
<keyword evidence="14" id="KW-0833">Ubl conjugation pathway</keyword>
<evidence type="ECO:0000313" key="23">
    <source>
        <dbReference type="Proteomes" id="UP000694394"/>
    </source>
</evidence>
<feature type="domain" description="RNF34/RFFL HeH" evidence="20">
    <location>
        <begin position="259"/>
        <end position="309"/>
    </location>
</feature>
<comment type="pathway">
    <text evidence="6">Protein modification; protein ubiquitination.</text>
</comment>
<dbReference type="GO" id="GO:0035872">
    <property type="term" value="P:nucleotide-binding domain, leucine rich repeat containing receptor signaling pathway"/>
    <property type="evidence" value="ECO:0007669"/>
    <property type="project" value="Ensembl"/>
</dbReference>
<dbReference type="Proteomes" id="UP000694394">
    <property type="component" value="Chromosome 21"/>
</dbReference>
<keyword evidence="11" id="KW-0808">Transferase</keyword>
<evidence type="ECO:0000313" key="22">
    <source>
        <dbReference type="Ensembl" id="ENSMICP00000030110.1"/>
    </source>
</evidence>
<dbReference type="GO" id="GO:0005886">
    <property type="term" value="C:plasma membrane"/>
    <property type="evidence" value="ECO:0007669"/>
    <property type="project" value="UniProtKB-SubCell"/>
</dbReference>
<keyword evidence="17" id="KW-0539">Nucleus</keyword>
<evidence type="ECO:0000256" key="2">
    <source>
        <dbReference type="ARBA" id="ARBA00004170"/>
    </source>
</evidence>
<evidence type="ECO:0000256" key="8">
    <source>
        <dbReference type="ARBA" id="ARBA00022475"/>
    </source>
</evidence>
<feature type="domain" description="E3 ubiquitin-protein ligase CARP1/2 FYVE/PHD zinc finger" evidence="19">
    <location>
        <begin position="61"/>
        <end position="104"/>
    </location>
</feature>
<protein>
    <recommendedName>
        <fullName evidence="7">RING-type E3 ubiquitin transferase</fullName>
        <ecNumber evidence="7">2.3.2.27</ecNumber>
    </recommendedName>
</protein>
<dbReference type="InterPro" id="IPR057299">
    <property type="entry name" value="RNF34_RFFL_SAP"/>
</dbReference>
<dbReference type="InterPro" id="IPR011011">
    <property type="entry name" value="Znf_FYVE_PHD"/>
</dbReference>
<dbReference type="AlphaFoldDB" id="A0A8C5VYV9"/>
<evidence type="ECO:0000256" key="18">
    <source>
        <dbReference type="SAM" id="MobiDB-lite"/>
    </source>
</evidence>
<reference evidence="22" key="2">
    <citation type="submission" date="2025-08" db="UniProtKB">
        <authorList>
            <consortium name="Ensembl"/>
        </authorList>
    </citation>
    <scope>IDENTIFICATION</scope>
</reference>
<dbReference type="Pfam" id="PF21272">
    <property type="entry name" value="FYVE_CARP1-2"/>
    <property type="match status" value="1"/>
</dbReference>
<evidence type="ECO:0000256" key="1">
    <source>
        <dbReference type="ARBA" id="ARBA00000900"/>
    </source>
</evidence>
<dbReference type="InterPro" id="IPR055111">
    <property type="entry name" value="RNF34_RFFL_HeH"/>
</dbReference>
<proteinExistence type="predicted"/>
<dbReference type="SUPFAM" id="SSF68906">
    <property type="entry name" value="SAP domain"/>
    <property type="match status" value="1"/>
</dbReference>
<reference evidence="22" key="1">
    <citation type="submission" date="2016-12" db="EMBL/GenBank/DDBJ databases">
        <title>Mouse lemur reference genome and diversity panel.</title>
        <authorList>
            <person name="Harris R."/>
            <person name="Larsen P."/>
            <person name="Liu Y."/>
            <person name="Hughes D.S."/>
            <person name="Murali S."/>
            <person name="Raveendran M."/>
            <person name="Korchina V."/>
            <person name="Wang M."/>
            <person name="Jhangiani S."/>
            <person name="Bandaranaike D."/>
            <person name="Bellair M."/>
            <person name="Blankenburg K."/>
            <person name="Chao H."/>
            <person name="Dahdouli M."/>
            <person name="Dinh H."/>
            <person name="Doddapaneni H."/>
            <person name="English A."/>
            <person name="Firestine M."/>
            <person name="Gnanaolivu R."/>
            <person name="Gross S."/>
            <person name="Hernandez B."/>
            <person name="Javaid M."/>
            <person name="Jayaseelan J."/>
            <person name="Jones J."/>
            <person name="Khan Z."/>
            <person name="Kovar C."/>
            <person name="Kurapati P."/>
            <person name="Le B."/>
            <person name="Lee S."/>
            <person name="Li M."/>
            <person name="Mathew T."/>
            <person name="Narasimhan A."/>
            <person name="Ngo D."/>
            <person name="Nguyen L."/>
            <person name="Okwuonu G."/>
            <person name="Ongeri F."/>
            <person name="Osuji N."/>
            <person name="Pu L.-L."/>
            <person name="Puazo M."/>
            <person name="Quiroz J."/>
            <person name="Raj R."/>
            <person name="Rajbhandari K."/>
            <person name="Reid J.G."/>
            <person name="Santibanez J."/>
            <person name="Sexton D."/>
            <person name="Skinner E."/>
            <person name="Vee V."/>
            <person name="Weissenberger G."/>
            <person name="Wu Y."/>
            <person name="Xin Y."/>
            <person name="Han Y."/>
            <person name="Campbell C."/>
            <person name="Brown A."/>
            <person name="Sullivan B."/>
            <person name="Shelton J."/>
            <person name="Brown S."/>
            <person name="Dudchenko O."/>
            <person name="Machol I."/>
            <person name="Durand N."/>
            <person name="Shamim M."/>
            <person name="Lieberman A."/>
            <person name="Muzny D.M."/>
            <person name="Richards S."/>
            <person name="Yoder A."/>
            <person name="Worley K.C."/>
            <person name="Rogers J."/>
            <person name="Gibbs R.A."/>
        </authorList>
    </citation>
    <scope>NUCLEOTIDE SEQUENCE [LARGE SCALE GENOMIC DNA]</scope>
</reference>
<keyword evidence="10" id="KW-0597">Phosphoprotein</keyword>
<comment type="subcellular location">
    <subcellularLocation>
        <location evidence="3">Cell membrane</location>
    </subcellularLocation>
    <subcellularLocation>
        <location evidence="5">Cytoplasm</location>
        <location evidence="5">Cytosol</location>
    </subcellularLocation>
    <subcellularLocation>
        <location evidence="2">Membrane</location>
        <topology evidence="2">Peripheral membrane protein</topology>
    </subcellularLocation>
    <subcellularLocation>
        <location evidence="4">Nucleus speckle</location>
    </subcellularLocation>
</comment>
<dbReference type="Pfam" id="PF23632">
    <property type="entry name" value="SAP_RNF34_RFFL"/>
    <property type="match status" value="1"/>
</dbReference>
<evidence type="ECO:0000256" key="7">
    <source>
        <dbReference type="ARBA" id="ARBA00012483"/>
    </source>
</evidence>
<evidence type="ECO:0000256" key="3">
    <source>
        <dbReference type="ARBA" id="ARBA00004236"/>
    </source>
</evidence>
<dbReference type="EC" id="2.3.2.27" evidence="7"/>
<dbReference type="GO" id="GO:0006915">
    <property type="term" value="P:apoptotic process"/>
    <property type="evidence" value="ECO:0007669"/>
    <property type="project" value="UniProtKB-KW"/>
</dbReference>
<keyword evidence="15" id="KW-0832">Ubl conjugation</keyword>
<dbReference type="PANTHER" id="PTHR14879">
    <property type="entry name" value="CASPASE REGULATOR, RING FINGER DOMAIN-CONTAINING"/>
    <property type="match status" value="1"/>
</dbReference>
<evidence type="ECO:0000256" key="17">
    <source>
        <dbReference type="ARBA" id="ARBA00023242"/>
    </source>
</evidence>
<dbReference type="GeneTree" id="ENSGT00390000012719"/>
<dbReference type="Gene3D" id="1.10.720.140">
    <property type="match status" value="1"/>
</dbReference>
<evidence type="ECO:0000256" key="13">
    <source>
        <dbReference type="ARBA" id="ARBA00022737"/>
    </source>
</evidence>
<evidence type="ECO:0000256" key="9">
    <source>
        <dbReference type="ARBA" id="ARBA00022490"/>
    </source>
</evidence>
<dbReference type="Pfam" id="PF13920">
    <property type="entry name" value="zf-C3HC4_3"/>
    <property type="match status" value="1"/>
</dbReference>
<sequence>AGATSMWASCCGLLNEVMGTGAVRGQQSGFAGATGPFRFTPNPDFSTYPPAATEGSNIVCKACGLSFSVFRKKHVCCDCKKDFCSVCSVLQENLRRCSTCHLLQETAFQRPQLMRLKVKDLRQYLILRNIPIDTCREKEDLVDLVLCHHGLGSEDDMDTSSLNSSRSQASSFFTHSFFSNYTAPSATMSSFQGELLDGDRTSRSGVLAQVQSEIASANTDDEDEDDDDDDEEDDDDDDEEEEENTPGLSKKRVRASLSDLSSLEDVEGMSVRQLKEILARNFVNYSGCCEKWELVEKVNRLYKENEENQKSYGERLQLQDEEDDSLCRICMDAVIDCVLLECGHMVTCTKCGKRMRMSSCKGRLRNGPESSAITIQKDQRKVSDLQNGIVLWSVVSSSKWKIKALLFCKVFPPPGPVPSPPCPPRIYILVLGLTQFLQEFFFHLPKLDTHRHFGYELLTACLGDLLAVPQVNMTDVSTAFKEGQALISDLIAVCREEETM</sequence>
<dbReference type="GO" id="GO:0002039">
    <property type="term" value="F:p53 binding"/>
    <property type="evidence" value="ECO:0007669"/>
    <property type="project" value="Ensembl"/>
</dbReference>
<feature type="domain" description="RNF34/RFFL SAP" evidence="21">
    <location>
        <begin position="106"/>
        <end position="155"/>
    </location>
</feature>
<evidence type="ECO:0000256" key="14">
    <source>
        <dbReference type="ARBA" id="ARBA00022786"/>
    </source>
</evidence>
<evidence type="ECO:0000259" key="20">
    <source>
        <dbReference type="Pfam" id="PF22968"/>
    </source>
</evidence>
<keyword evidence="9" id="KW-0963">Cytoplasm</keyword>
<organism evidence="22 23">
    <name type="scientific">Microcebus murinus</name>
    <name type="common">Gray mouse lemur</name>
    <name type="synonym">Lemur murinus</name>
    <dbReference type="NCBI Taxonomy" id="30608"/>
    <lineage>
        <taxon>Eukaryota</taxon>
        <taxon>Metazoa</taxon>
        <taxon>Chordata</taxon>
        <taxon>Craniata</taxon>
        <taxon>Vertebrata</taxon>
        <taxon>Euteleostomi</taxon>
        <taxon>Mammalia</taxon>
        <taxon>Eutheria</taxon>
        <taxon>Euarchontoglires</taxon>
        <taxon>Primates</taxon>
        <taxon>Strepsirrhini</taxon>
        <taxon>Lemuriformes</taxon>
        <taxon>Cheirogaleidae</taxon>
        <taxon>Microcebus</taxon>
    </lineage>
</organism>
<gene>
    <name evidence="22" type="primary">RNF34</name>
</gene>
<evidence type="ECO:0000256" key="10">
    <source>
        <dbReference type="ARBA" id="ARBA00022553"/>
    </source>
</evidence>
<dbReference type="Pfam" id="PF22968">
    <property type="entry name" value="RNF34L-like_3rd"/>
    <property type="match status" value="1"/>
</dbReference>
<evidence type="ECO:0000256" key="15">
    <source>
        <dbReference type="ARBA" id="ARBA00022843"/>
    </source>
</evidence>
<dbReference type="InterPro" id="IPR036361">
    <property type="entry name" value="SAP_dom_sf"/>
</dbReference>
<dbReference type="InterPro" id="IPR049320">
    <property type="entry name" value="CARP1_2_FYVE"/>
</dbReference>
<dbReference type="EMBL" id="ABDC03024851">
    <property type="status" value="NOT_ANNOTATED_CDS"/>
    <property type="molecule type" value="Genomic_DNA"/>
</dbReference>
<feature type="compositionally biased region" description="Acidic residues" evidence="18">
    <location>
        <begin position="219"/>
        <end position="244"/>
    </location>
</feature>
<dbReference type="Gene3D" id="3.30.40.10">
    <property type="entry name" value="Zinc/RING finger domain, C3HC4 (zinc finger)"/>
    <property type="match status" value="1"/>
</dbReference>
<dbReference type="GO" id="GO:0005829">
    <property type="term" value="C:cytosol"/>
    <property type="evidence" value="ECO:0007669"/>
    <property type="project" value="UniProtKB-SubCell"/>
</dbReference>
<evidence type="ECO:0000259" key="21">
    <source>
        <dbReference type="Pfam" id="PF23632"/>
    </source>
</evidence>
<evidence type="ECO:0000256" key="16">
    <source>
        <dbReference type="ARBA" id="ARBA00023136"/>
    </source>
</evidence>
<evidence type="ECO:0000256" key="11">
    <source>
        <dbReference type="ARBA" id="ARBA00022679"/>
    </source>
</evidence>
<evidence type="ECO:0000256" key="4">
    <source>
        <dbReference type="ARBA" id="ARBA00004324"/>
    </source>
</evidence>